<dbReference type="GO" id="GO:0004819">
    <property type="term" value="F:glutamine-tRNA ligase activity"/>
    <property type="evidence" value="ECO:0007669"/>
    <property type="project" value="TreeGrafter"/>
</dbReference>
<gene>
    <name evidence="11" type="ORF">A2Y62_08140</name>
</gene>
<evidence type="ECO:0000259" key="8">
    <source>
        <dbReference type="Pfam" id="PF00749"/>
    </source>
</evidence>
<evidence type="ECO:0000313" key="12">
    <source>
        <dbReference type="Proteomes" id="UP000178943"/>
    </source>
</evidence>
<dbReference type="GO" id="GO:0005524">
    <property type="term" value="F:ATP binding"/>
    <property type="evidence" value="ECO:0007669"/>
    <property type="project" value="UniProtKB-KW"/>
</dbReference>
<dbReference type="STRING" id="1817863.A2Y62_08140"/>
<keyword evidence="4 7" id="KW-0067">ATP-binding</keyword>
<dbReference type="PANTHER" id="PTHR43097:SF5">
    <property type="entry name" value="GLUTAMATE--TRNA LIGASE"/>
    <property type="match status" value="1"/>
</dbReference>
<dbReference type="Proteomes" id="UP000178943">
    <property type="component" value="Unassembled WGS sequence"/>
</dbReference>
<sequence length="294" mass="33587">MMSKRRLLDLVKTGKVDGWDDPRMPTISGLRRRGYTPEAIRDFAERVGVAKRDNLVDIAFLEHCLRRDLNARAPRVLAVLKPLKVIIDNYPEGKVEELQAINNPEDPTQGTRKILFSREVYIEQDDFNENPPKGYFRLAPGREMRLKHAYIIKCERVVKDENGAVIEVHCSYDPASRSGEGTEDRKMKVAAHWVSVPHAVDAEMRLYEHLFTVSDLASIPEGEDWRNYLNHASLTVLMGSKVEAGLNQAKPGAFYQFLRQGYFCVDRKDSAEGKLVFNRTVTLRDTWAKIKGKN</sequence>
<dbReference type="FunFam" id="1.10.1160.10:FF:000001">
    <property type="entry name" value="Glutamine--tRNA ligase"/>
    <property type="match status" value="1"/>
</dbReference>
<dbReference type="AlphaFoldDB" id="A0A1F5V8C9"/>
<keyword evidence="1" id="KW-0963">Cytoplasm</keyword>
<keyword evidence="6 7" id="KW-0030">Aminoacyl-tRNA synthetase</keyword>
<dbReference type="PANTHER" id="PTHR43097">
    <property type="entry name" value="GLUTAMINE-TRNA LIGASE"/>
    <property type="match status" value="1"/>
</dbReference>
<organism evidence="11 12">
    <name type="scientific">Candidatus Fischerbacteria bacterium RBG_13_37_8</name>
    <dbReference type="NCBI Taxonomy" id="1817863"/>
    <lineage>
        <taxon>Bacteria</taxon>
        <taxon>Candidatus Fischeribacteriota</taxon>
    </lineage>
</organism>
<dbReference type="GO" id="GO:0006425">
    <property type="term" value="P:glutaminyl-tRNA aminoacylation"/>
    <property type="evidence" value="ECO:0007669"/>
    <property type="project" value="TreeGrafter"/>
</dbReference>
<evidence type="ECO:0000256" key="1">
    <source>
        <dbReference type="ARBA" id="ARBA00022490"/>
    </source>
</evidence>
<proteinExistence type="inferred from homology"/>
<evidence type="ECO:0000259" key="9">
    <source>
        <dbReference type="Pfam" id="PF03950"/>
    </source>
</evidence>
<evidence type="ECO:0000256" key="2">
    <source>
        <dbReference type="ARBA" id="ARBA00022598"/>
    </source>
</evidence>
<keyword evidence="5 7" id="KW-0648">Protein biosynthesis</keyword>
<feature type="domain" description="Glutamyl/glutaminyl-tRNA synthetase class Ib anti-codon binding" evidence="9">
    <location>
        <begin position="73"/>
        <end position="173"/>
    </location>
</feature>
<dbReference type="Pfam" id="PF00749">
    <property type="entry name" value="tRNA-synt_1c"/>
    <property type="match status" value="1"/>
</dbReference>
<dbReference type="Pfam" id="PF20974">
    <property type="entry name" value="tRNA-synt_1c_C2"/>
    <property type="match status" value="1"/>
</dbReference>
<feature type="domain" description="Glutamyl/glutaminyl-tRNA synthetase class Ib catalytic" evidence="8">
    <location>
        <begin position="2"/>
        <end position="69"/>
    </location>
</feature>
<evidence type="ECO:0000256" key="3">
    <source>
        <dbReference type="ARBA" id="ARBA00022741"/>
    </source>
</evidence>
<feature type="domain" description="tRNA synthetases class I (E and Q) anti-codon binding" evidence="10">
    <location>
        <begin position="192"/>
        <end position="266"/>
    </location>
</feature>
<evidence type="ECO:0008006" key="13">
    <source>
        <dbReference type="Google" id="ProtNLM"/>
    </source>
</evidence>
<dbReference type="InterPro" id="IPR050132">
    <property type="entry name" value="Gln/Glu-tRNA_Ligase"/>
</dbReference>
<accession>A0A1F5V8C9</accession>
<keyword evidence="3 7" id="KW-0547">Nucleotide-binding</keyword>
<name>A0A1F5V8C9_9BACT</name>
<dbReference type="FunFam" id="2.40.240.10:FF:000001">
    <property type="entry name" value="Glutamine--tRNA ligase"/>
    <property type="match status" value="1"/>
</dbReference>
<dbReference type="Gene3D" id="1.10.1160.10">
    <property type="entry name" value="Glutamyl-trna Synthetase, Domain 2"/>
    <property type="match status" value="1"/>
</dbReference>
<protein>
    <recommendedName>
        <fullName evidence="13">Glutamine--tRNA ligase</fullName>
    </recommendedName>
</protein>
<dbReference type="SUPFAM" id="SSF50715">
    <property type="entry name" value="Ribosomal protein L25-like"/>
    <property type="match status" value="1"/>
</dbReference>
<dbReference type="SUPFAM" id="SSF52374">
    <property type="entry name" value="Nucleotidylyl transferase"/>
    <property type="match status" value="1"/>
</dbReference>
<dbReference type="InterPro" id="IPR020058">
    <property type="entry name" value="Glu/Gln-tRNA-synth_Ib_cat-dom"/>
</dbReference>
<dbReference type="InterPro" id="IPR020056">
    <property type="entry name" value="Rbsml_bL25/Gln-tRNA_synth_N"/>
</dbReference>
<dbReference type="InterPro" id="IPR011035">
    <property type="entry name" value="Ribosomal_bL25/Gln-tRNA_synth"/>
</dbReference>
<dbReference type="EMBL" id="MFGW01000207">
    <property type="protein sequence ID" value="OGF59674.1"/>
    <property type="molecule type" value="Genomic_DNA"/>
</dbReference>
<dbReference type="GO" id="GO:0005829">
    <property type="term" value="C:cytosol"/>
    <property type="evidence" value="ECO:0007669"/>
    <property type="project" value="TreeGrafter"/>
</dbReference>
<evidence type="ECO:0000313" key="11">
    <source>
        <dbReference type="EMBL" id="OGF59674.1"/>
    </source>
</evidence>
<comment type="similarity">
    <text evidence="7">Belongs to the class-I aminoacyl-tRNA synthetase family.</text>
</comment>
<evidence type="ECO:0000259" key="10">
    <source>
        <dbReference type="Pfam" id="PF20974"/>
    </source>
</evidence>
<evidence type="ECO:0000256" key="6">
    <source>
        <dbReference type="ARBA" id="ARBA00023146"/>
    </source>
</evidence>
<evidence type="ECO:0000256" key="7">
    <source>
        <dbReference type="RuleBase" id="RU363037"/>
    </source>
</evidence>
<keyword evidence="2 7" id="KW-0436">Ligase</keyword>
<comment type="caution">
    <text evidence="11">The sequence shown here is derived from an EMBL/GenBank/DDBJ whole genome shotgun (WGS) entry which is preliminary data.</text>
</comment>
<dbReference type="InterPro" id="IPR049437">
    <property type="entry name" value="tRNA-synt_1c_C2"/>
</dbReference>
<dbReference type="Gene3D" id="2.40.240.10">
    <property type="entry name" value="Ribosomal Protein L25, Chain P"/>
    <property type="match status" value="2"/>
</dbReference>
<dbReference type="InterPro" id="IPR020061">
    <property type="entry name" value="Glu_tRNA_lig_a-bdl"/>
</dbReference>
<reference evidence="11 12" key="1">
    <citation type="journal article" date="2016" name="Nat. Commun.">
        <title>Thousands of microbial genomes shed light on interconnected biogeochemical processes in an aquifer system.</title>
        <authorList>
            <person name="Anantharaman K."/>
            <person name="Brown C.T."/>
            <person name="Hug L.A."/>
            <person name="Sharon I."/>
            <person name="Castelle C.J."/>
            <person name="Probst A.J."/>
            <person name="Thomas B.C."/>
            <person name="Singh A."/>
            <person name="Wilkins M.J."/>
            <person name="Karaoz U."/>
            <person name="Brodie E.L."/>
            <person name="Williams K.H."/>
            <person name="Hubbard S.S."/>
            <person name="Banfield J.F."/>
        </authorList>
    </citation>
    <scope>NUCLEOTIDE SEQUENCE [LARGE SCALE GENOMIC DNA]</scope>
</reference>
<evidence type="ECO:0000256" key="4">
    <source>
        <dbReference type="ARBA" id="ARBA00022840"/>
    </source>
</evidence>
<dbReference type="Pfam" id="PF03950">
    <property type="entry name" value="tRNA-synt_1c_C"/>
    <property type="match status" value="1"/>
</dbReference>
<dbReference type="InterPro" id="IPR020059">
    <property type="entry name" value="Glu/Gln-tRNA-synth_Ib_codon-bd"/>
</dbReference>
<evidence type="ECO:0000256" key="5">
    <source>
        <dbReference type="ARBA" id="ARBA00022917"/>
    </source>
</evidence>